<evidence type="ECO:0000313" key="1">
    <source>
        <dbReference type="EMBL" id="PCJ41482.1"/>
    </source>
</evidence>
<gene>
    <name evidence="1" type="ORF">COA71_07950</name>
</gene>
<dbReference type="EMBL" id="NVWI01000005">
    <property type="protein sequence ID" value="PCJ41482.1"/>
    <property type="molecule type" value="Genomic_DNA"/>
</dbReference>
<comment type="caution">
    <text evidence="1">The sequence shown here is derived from an EMBL/GenBank/DDBJ whole genome shotgun (WGS) entry which is preliminary data.</text>
</comment>
<name>A0A2A5CCG6_9GAMM</name>
<reference evidence="2" key="1">
    <citation type="submission" date="2017-08" db="EMBL/GenBank/DDBJ databases">
        <title>A dynamic microbial community with high functional redundancy inhabits the cold, oxic subseafloor aquifer.</title>
        <authorList>
            <person name="Tully B.J."/>
            <person name="Wheat C.G."/>
            <person name="Glazer B.T."/>
            <person name="Huber J.A."/>
        </authorList>
    </citation>
    <scope>NUCLEOTIDE SEQUENCE [LARGE SCALE GENOMIC DNA]</scope>
</reference>
<protein>
    <submittedName>
        <fullName evidence="1">Uncharacterized protein</fullName>
    </submittedName>
</protein>
<sequence>MEVNMAHFRQKTVIGGFIDFAIFDAKSESGTESDNLELLNSLTRAAIQSKNLKIDQAALVFKKNDQVRFYGSNDLVNYLSKAGFPKWTHTLEVEDP</sequence>
<evidence type="ECO:0000313" key="2">
    <source>
        <dbReference type="Proteomes" id="UP000228987"/>
    </source>
</evidence>
<dbReference type="AlphaFoldDB" id="A0A2A5CCG6"/>
<accession>A0A2A5CCG6</accession>
<proteinExistence type="predicted"/>
<dbReference type="Proteomes" id="UP000228987">
    <property type="component" value="Unassembled WGS sequence"/>
</dbReference>
<organism evidence="1 2">
    <name type="scientific">SAR86 cluster bacterium</name>
    <dbReference type="NCBI Taxonomy" id="2030880"/>
    <lineage>
        <taxon>Bacteria</taxon>
        <taxon>Pseudomonadati</taxon>
        <taxon>Pseudomonadota</taxon>
        <taxon>Gammaproteobacteria</taxon>
        <taxon>SAR86 cluster</taxon>
    </lineage>
</organism>